<dbReference type="AlphaFoldDB" id="A0A9P8TG21"/>
<dbReference type="EMBL" id="JAEUBF010000556">
    <property type="protein sequence ID" value="KAH3677061.1"/>
    <property type="molecule type" value="Genomic_DNA"/>
</dbReference>
<protein>
    <submittedName>
        <fullName evidence="2">Uncharacterized protein</fullName>
    </submittedName>
</protein>
<gene>
    <name evidence="2" type="ORF">WICMUC_001967</name>
</gene>
<proteinExistence type="predicted"/>
<accession>A0A9P8TG21</accession>
<evidence type="ECO:0000313" key="2">
    <source>
        <dbReference type="EMBL" id="KAH3677061.1"/>
    </source>
</evidence>
<evidence type="ECO:0000256" key="1">
    <source>
        <dbReference type="SAM" id="MobiDB-lite"/>
    </source>
</evidence>
<dbReference type="Proteomes" id="UP000769528">
    <property type="component" value="Unassembled WGS sequence"/>
</dbReference>
<comment type="caution">
    <text evidence="2">The sequence shown here is derived from an EMBL/GenBank/DDBJ whole genome shotgun (WGS) entry which is preliminary data.</text>
</comment>
<name>A0A9P8TG21_9ASCO</name>
<reference evidence="2" key="2">
    <citation type="submission" date="2021-01" db="EMBL/GenBank/DDBJ databases">
        <authorList>
            <person name="Schikora-Tamarit M.A."/>
        </authorList>
    </citation>
    <scope>NUCLEOTIDE SEQUENCE</scope>
    <source>
        <strain evidence="2">CBS6341</strain>
    </source>
</reference>
<evidence type="ECO:0000313" key="3">
    <source>
        <dbReference type="Proteomes" id="UP000769528"/>
    </source>
</evidence>
<organism evidence="2 3">
    <name type="scientific">Wickerhamomyces mucosus</name>
    <dbReference type="NCBI Taxonomy" id="1378264"/>
    <lineage>
        <taxon>Eukaryota</taxon>
        <taxon>Fungi</taxon>
        <taxon>Dikarya</taxon>
        <taxon>Ascomycota</taxon>
        <taxon>Saccharomycotina</taxon>
        <taxon>Saccharomycetes</taxon>
        <taxon>Phaffomycetales</taxon>
        <taxon>Wickerhamomycetaceae</taxon>
        <taxon>Wickerhamomyces</taxon>
    </lineage>
</organism>
<keyword evidence="3" id="KW-1185">Reference proteome</keyword>
<reference evidence="2" key="1">
    <citation type="journal article" date="2021" name="Open Biol.">
        <title>Shared evolutionary footprints suggest mitochondrial oxidative damage underlies multiple complex I losses in fungi.</title>
        <authorList>
            <person name="Schikora-Tamarit M.A."/>
            <person name="Marcet-Houben M."/>
            <person name="Nosek J."/>
            <person name="Gabaldon T."/>
        </authorList>
    </citation>
    <scope>NUCLEOTIDE SEQUENCE</scope>
    <source>
        <strain evidence="2">CBS6341</strain>
    </source>
</reference>
<feature type="region of interest" description="Disordered" evidence="1">
    <location>
        <begin position="140"/>
        <end position="169"/>
    </location>
</feature>
<feature type="compositionally biased region" description="Basic and acidic residues" evidence="1">
    <location>
        <begin position="160"/>
        <end position="169"/>
    </location>
</feature>
<feature type="compositionally biased region" description="Acidic residues" evidence="1">
    <location>
        <begin position="141"/>
        <end position="159"/>
    </location>
</feature>
<sequence length="169" mass="17992">MFGSIILDEGSLEEIIVGSEVLVEKSLDKVCSILDDEAGTIGTIELDSSTIEELSLEIKGSDKINEVDVGRATETELDAEPYGAGPIDELNGILPLSIGALDEVKAIVVGTTIDELDELLTLPIRTTEELKAVEVGIAINNDDDVDDDSAPEYTADADEDAKNGLEEEK</sequence>